<dbReference type="InterPro" id="IPR037066">
    <property type="entry name" value="Plug_dom_sf"/>
</dbReference>
<keyword evidence="6 7" id="KW-0998">Cell outer membrane</keyword>
<dbReference type="SUPFAM" id="SSF49464">
    <property type="entry name" value="Carboxypeptidase regulatory domain-like"/>
    <property type="match status" value="1"/>
</dbReference>
<dbReference type="Pfam" id="PF13715">
    <property type="entry name" value="CarbopepD_reg_2"/>
    <property type="match status" value="1"/>
</dbReference>
<protein>
    <submittedName>
        <fullName evidence="9">TonB-linked SusC/RagA family outer membrane protein</fullName>
    </submittedName>
</protein>
<sequence length="1068" mass="116212">MLKKLLSVSVLMAFAGGYTQVQGKGNPLPSKGISLVSSEGMSNKSGIALPVTGKITSSDGEALPGVTIKIKGTARGTITGGDGSFKLDVPDGNSVLVISSTGFETQEVTVGSRSVINVVLANDIKSLEEVVVVGYGERKKSDVTGAMVSVGSAELNQRPVANALQGMQGRAAGVDITSNERPGQVGKITIRGVRSLSASNEPLYVVDGIPLTTGVVENGQFKNVATRSDGVQTGGIDNLNPNDIESVDVLKDASATAIYGSRGANGVVIITTKKGKNGKYTLSLNSTFTSENINNSAQLMNASEYIDYRRWSYFYKSTPTLAYPRGDQPTQANDKLIFKGDSDPSAWANIMKGWASGTWDGSKVETTDWIGMVTRPSLTGQHTISVSGGTEKMKAYASFGFLDNQGTVKAQGYKRYTGKLSVDVKPLSWFSMGGVLNTSYSVNEFGQSALVGSNIASSLYESSRRLFSYAVPYDANGVRILQPGNDPLVYTIVDEEKYSQDQRVNLRLFGSFYSELNFGAFSKALDGLKFRVNFGPDVSFNRNGIFLDGNSVTRTGTSYASLSKDQFVSYTLDNMLTYNKTINNKHQIGITALQTQTEYGFESNRMAADNVPFSSQKWNALNITLAQGGWASTLTEKQLRSYMGRINYDYDNRFLLTVSGRFDGASQLAEGNKWAFFPSTALGWRLNNEKFLAEQTWIDALKLRAGVGVTGNAAIDPYATQGGLPPIYYAAGGSLSSGVANNTVLANQNLTWEKTTQFNYGVDFSLFKRNIMGSLDYYTSHTSDLLMLMSIPSTTGFANTYSNVGETASRGVDLTLTSVNLNKRGFEWSTTFNGSWQDNEIVTLSKGKVDDINNKWFIGQSQGVIYDYQSNGLWKDADAAEMAKFNANGSTFTVGSVRPVDQNGDYKIDPNNDRKVLGSTIPRFIVGLTNNFEYKGISLSVMLYGRLGYLYNTGGEALSGRSTQRVVSYYTPNNTNSDYQRPFYSEGAGDVYSPTLGYKDGSFIKVRNISLGYKLPESLNKSLGLSNSRIFFQAQNLGMLYNNIKWIDMDLQSSAWNRGYTFGINVDF</sequence>
<evidence type="ECO:0000256" key="2">
    <source>
        <dbReference type="ARBA" id="ARBA00022448"/>
    </source>
</evidence>
<dbReference type="Pfam" id="PF07715">
    <property type="entry name" value="Plug"/>
    <property type="match status" value="1"/>
</dbReference>
<evidence type="ECO:0000256" key="4">
    <source>
        <dbReference type="ARBA" id="ARBA00022692"/>
    </source>
</evidence>
<dbReference type="PROSITE" id="PS52016">
    <property type="entry name" value="TONB_DEPENDENT_REC_3"/>
    <property type="match status" value="1"/>
</dbReference>
<feature type="domain" description="TonB-dependent receptor plug" evidence="8">
    <location>
        <begin position="140"/>
        <end position="267"/>
    </location>
</feature>
<dbReference type="InterPro" id="IPR036942">
    <property type="entry name" value="Beta-barrel_TonB_sf"/>
</dbReference>
<dbReference type="GO" id="GO:0009279">
    <property type="term" value="C:cell outer membrane"/>
    <property type="evidence" value="ECO:0007669"/>
    <property type="project" value="UniProtKB-SubCell"/>
</dbReference>
<evidence type="ECO:0000256" key="5">
    <source>
        <dbReference type="ARBA" id="ARBA00023136"/>
    </source>
</evidence>
<comment type="similarity">
    <text evidence="7">Belongs to the TonB-dependent receptor family.</text>
</comment>
<dbReference type="OrthoDB" id="9768177at2"/>
<comment type="caution">
    <text evidence="9">The sequence shown here is derived from an EMBL/GenBank/DDBJ whole genome shotgun (WGS) entry which is preliminary data.</text>
</comment>
<evidence type="ECO:0000256" key="7">
    <source>
        <dbReference type="PROSITE-ProRule" id="PRU01360"/>
    </source>
</evidence>
<dbReference type="NCBIfam" id="TIGR04056">
    <property type="entry name" value="OMP_RagA_SusC"/>
    <property type="match status" value="1"/>
</dbReference>
<name>A0A316E2M8_9BACT</name>
<evidence type="ECO:0000256" key="6">
    <source>
        <dbReference type="ARBA" id="ARBA00023237"/>
    </source>
</evidence>
<keyword evidence="5 7" id="KW-0472">Membrane</keyword>
<dbReference type="SUPFAM" id="SSF56935">
    <property type="entry name" value="Porins"/>
    <property type="match status" value="1"/>
</dbReference>
<proteinExistence type="inferred from homology"/>
<evidence type="ECO:0000256" key="1">
    <source>
        <dbReference type="ARBA" id="ARBA00004571"/>
    </source>
</evidence>
<evidence type="ECO:0000259" key="8">
    <source>
        <dbReference type="Pfam" id="PF07715"/>
    </source>
</evidence>
<evidence type="ECO:0000313" key="10">
    <source>
        <dbReference type="Proteomes" id="UP000245489"/>
    </source>
</evidence>
<keyword evidence="4 7" id="KW-0812">Transmembrane</keyword>
<accession>A0A316E2M8</accession>
<dbReference type="InterPro" id="IPR023996">
    <property type="entry name" value="TonB-dep_OMP_SusC/RagA"/>
</dbReference>
<dbReference type="EMBL" id="QGGO01000016">
    <property type="protein sequence ID" value="PWK23812.1"/>
    <property type="molecule type" value="Genomic_DNA"/>
</dbReference>
<dbReference type="NCBIfam" id="TIGR04057">
    <property type="entry name" value="SusC_RagA_signa"/>
    <property type="match status" value="1"/>
</dbReference>
<dbReference type="Gene3D" id="2.170.130.10">
    <property type="entry name" value="TonB-dependent receptor, plug domain"/>
    <property type="match status" value="1"/>
</dbReference>
<evidence type="ECO:0000256" key="3">
    <source>
        <dbReference type="ARBA" id="ARBA00022452"/>
    </source>
</evidence>
<dbReference type="InterPro" id="IPR039426">
    <property type="entry name" value="TonB-dep_rcpt-like"/>
</dbReference>
<dbReference type="InterPro" id="IPR012910">
    <property type="entry name" value="Plug_dom"/>
</dbReference>
<reference evidence="9 10" key="1">
    <citation type="submission" date="2018-05" db="EMBL/GenBank/DDBJ databases">
        <title>Genomic Encyclopedia of Archaeal and Bacterial Type Strains, Phase II (KMG-II): from individual species to whole genera.</title>
        <authorList>
            <person name="Goeker M."/>
        </authorList>
    </citation>
    <scope>NUCLEOTIDE SEQUENCE [LARGE SCALE GENOMIC DNA]</scope>
    <source>
        <strain evidence="9 10">DSM 22214</strain>
    </source>
</reference>
<organism evidence="9 10">
    <name type="scientific">Arcicella aurantiaca</name>
    <dbReference type="NCBI Taxonomy" id="591202"/>
    <lineage>
        <taxon>Bacteria</taxon>
        <taxon>Pseudomonadati</taxon>
        <taxon>Bacteroidota</taxon>
        <taxon>Cytophagia</taxon>
        <taxon>Cytophagales</taxon>
        <taxon>Flectobacillaceae</taxon>
        <taxon>Arcicella</taxon>
    </lineage>
</organism>
<dbReference type="Gene3D" id="2.60.40.1120">
    <property type="entry name" value="Carboxypeptidase-like, regulatory domain"/>
    <property type="match status" value="1"/>
</dbReference>
<dbReference type="RefSeq" id="WP_109743734.1">
    <property type="nucleotide sequence ID" value="NZ_QGGO01000016.1"/>
</dbReference>
<dbReference type="AlphaFoldDB" id="A0A316E2M8"/>
<keyword evidence="2 7" id="KW-0813">Transport</keyword>
<keyword evidence="3 7" id="KW-1134">Transmembrane beta strand</keyword>
<dbReference type="InterPro" id="IPR008969">
    <property type="entry name" value="CarboxyPept-like_regulatory"/>
</dbReference>
<dbReference type="Proteomes" id="UP000245489">
    <property type="component" value="Unassembled WGS sequence"/>
</dbReference>
<dbReference type="InterPro" id="IPR023997">
    <property type="entry name" value="TonB-dep_OMP_SusC/RagA_CS"/>
</dbReference>
<keyword evidence="10" id="KW-1185">Reference proteome</keyword>
<dbReference type="Gene3D" id="2.40.170.20">
    <property type="entry name" value="TonB-dependent receptor, beta-barrel domain"/>
    <property type="match status" value="1"/>
</dbReference>
<comment type="subcellular location">
    <subcellularLocation>
        <location evidence="1 7">Cell outer membrane</location>
        <topology evidence="1 7">Multi-pass membrane protein</topology>
    </subcellularLocation>
</comment>
<evidence type="ECO:0000313" key="9">
    <source>
        <dbReference type="EMBL" id="PWK23812.1"/>
    </source>
</evidence>
<gene>
    <name evidence="9" type="ORF">LV89_03018</name>
</gene>